<evidence type="ECO:0000256" key="9">
    <source>
        <dbReference type="SAM" id="MobiDB-lite"/>
    </source>
</evidence>
<dbReference type="SUPFAM" id="SSF57667">
    <property type="entry name" value="beta-beta-alpha zinc fingers"/>
    <property type="match status" value="1"/>
</dbReference>
<organism evidence="11 12">
    <name type="scientific">Lachancea dasiensis</name>
    <dbReference type="NCBI Taxonomy" id="1072105"/>
    <lineage>
        <taxon>Eukaryota</taxon>
        <taxon>Fungi</taxon>
        <taxon>Dikarya</taxon>
        <taxon>Ascomycota</taxon>
        <taxon>Saccharomycotina</taxon>
        <taxon>Saccharomycetes</taxon>
        <taxon>Saccharomycetales</taxon>
        <taxon>Saccharomycetaceae</taxon>
        <taxon>Lachancea</taxon>
    </lineage>
</organism>
<dbReference type="GO" id="GO:0000974">
    <property type="term" value="C:Prp19 complex"/>
    <property type="evidence" value="ECO:0007669"/>
    <property type="project" value="EnsemblFungi"/>
</dbReference>
<protein>
    <submittedName>
        <fullName evidence="11">LADA_0B07932g1_1</fullName>
    </submittedName>
</protein>
<keyword evidence="4" id="KW-0747">Spliceosome</keyword>
<evidence type="ECO:0000256" key="7">
    <source>
        <dbReference type="ARBA" id="ARBA00023187"/>
    </source>
</evidence>
<evidence type="ECO:0000256" key="5">
    <source>
        <dbReference type="ARBA" id="ARBA00022771"/>
    </source>
</evidence>
<keyword evidence="12" id="KW-1185">Reference proteome</keyword>
<dbReference type="Gene3D" id="2.60.40.2690">
    <property type="match status" value="1"/>
</dbReference>
<dbReference type="PANTHER" id="PTHR23205:SF0">
    <property type="entry name" value="SPLICING FACTOR 3A SUBUNIT 2"/>
    <property type="match status" value="1"/>
</dbReference>
<dbReference type="InterPro" id="IPR013087">
    <property type="entry name" value="Znf_C2H2_type"/>
</dbReference>
<evidence type="ECO:0000313" key="12">
    <source>
        <dbReference type="Proteomes" id="UP000190274"/>
    </source>
</evidence>
<dbReference type="Pfam" id="PF16835">
    <property type="entry name" value="SF3A2"/>
    <property type="match status" value="1"/>
</dbReference>
<proteinExistence type="inferred from homology"/>
<keyword evidence="2" id="KW-0507">mRNA processing</keyword>
<dbReference type="GO" id="GO:0003723">
    <property type="term" value="F:RNA binding"/>
    <property type="evidence" value="ECO:0007669"/>
    <property type="project" value="EnsemblFungi"/>
</dbReference>
<dbReference type="GO" id="GO:0071013">
    <property type="term" value="C:catalytic step 2 spliceosome"/>
    <property type="evidence" value="ECO:0007669"/>
    <property type="project" value="TreeGrafter"/>
</dbReference>
<feature type="region of interest" description="Disordered" evidence="9">
    <location>
        <begin position="1"/>
        <end position="24"/>
    </location>
</feature>
<evidence type="ECO:0000313" key="11">
    <source>
        <dbReference type="EMBL" id="SCU80513.1"/>
    </source>
</evidence>
<dbReference type="InterPro" id="IPR052092">
    <property type="entry name" value="SF3A2"/>
</dbReference>
<feature type="domain" description="U1-type" evidence="10">
    <location>
        <begin position="66"/>
        <end position="100"/>
    </location>
</feature>
<name>A0A1G4IU90_9SACH</name>
<keyword evidence="6" id="KW-0862">Zinc</keyword>
<dbReference type="GO" id="GO:0000245">
    <property type="term" value="P:spliceosomal complex assembly"/>
    <property type="evidence" value="ECO:0007669"/>
    <property type="project" value="EnsemblFungi"/>
</dbReference>
<evidence type="ECO:0000256" key="2">
    <source>
        <dbReference type="ARBA" id="ARBA00022664"/>
    </source>
</evidence>
<accession>A0A1G4IU90</accession>
<dbReference type="GO" id="GO:0008270">
    <property type="term" value="F:zinc ion binding"/>
    <property type="evidence" value="ECO:0007669"/>
    <property type="project" value="UniProtKB-KW"/>
</dbReference>
<dbReference type="PANTHER" id="PTHR23205">
    <property type="entry name" value="SPLICING FACTOR 3A SUBUNIT 2"/>
    <property type="match status" value="1"/>
</dbReference>
<evidence type="ECO:0000256" key="1">
    <source>
        <dbReference type="ARBA" id="ARBA00008995"/>
    </source>
</evidence>
<dbReference type="STRING" id="1266660.A0A1G4IU90"/>
<dbReference type="SMART" id="SM00451">
    <property type="entry name" value="ZnF_U1"/>
    <property type="match status" value="1"/>
</dbReference>
<keyword evidence="3" id="KW-0479">Metal-binding</keyword>
<dbReference type="AlphaFoldDB" id="A0A1G4IU90"/>
<dbReference type="Pfam" id="PF12874">
    <property type="entry name" value="zf-met"/>
    <property type="match status" value="1"/>
</dbReference>
<dbReference type="OrthoDB" id="10250970at2759"/>
<keyword evidence="5" id="KW-0863">Zinc-finger</keyword>
<dbReference type="GO" id="GO:0071004">
    <property type="term" value="C:U2-type prespliceosome"/>
    <property type="evidence" value="ECO:0007669"/>
    <property type="project" value="EnsemblFungi"/>
</dbReference>
<evidence type="ECO:0000256" key="8">
    <source>
        <dbReference type="ARBA" id="ARBA00023242"/>
    </source>
</evidence>
<reference evidence="12" key="1">
    <citation type="submission" date="2016-03" db="EMBL/GenBank/DDBJ databases">
        <authorList>
            <person name="Devillers H."/>
        </authorList>
    </citation>
    <scope>NUCLEOTIDE SEQUENCE [LARGE SCALE GENOMIC DNA]</scope>
</reference>
<gene>
    <name evidence="11" type="ORF">LADA_0B07932G</name>
</gene>
<dbReference type="GO" id="GO:0005686">
    <property type="term" value="C:U2 snRNP"/>
    <property type="evidence" value="ECO:0007669"/>
    <property type="project" value="TreeGrafter"/>
</dbReference>
<dbReference type="Proteomes" id="UP000190274">
    <property type="component" value="Chromosome B"/>
</dbReference>
<sequence length="251" mass="28602">MDYQNRAGAKKGSGGLASAAQENLHRRKQVEDLLREGEEVPYSFQGVSKDEEELSKKNPYIYKNHAGRLVCKLCNTIHMSWSSVERHLEGKRHSLNLLKRGGSAESDQQKGLSLEESYFKQQVEELRPQIKNTGPTPNYQVAAIQDPATGYRGIAMKIMYNNLDSAIDSEDRPLVRMMSSLELPNESNEDKMYLAIAFEPFKTIALEIPHSELYESEDAPINDPLVDEFNGKCTFWDMDDLTLYVQLFFKN</sequence>
<dbReference type="InterPro" id="IPR036236">
    <property type="entry name" value="Znf_C2H2_sf"/>
</dbReference>
<keyword evidence="8" id="KW-0539">Nucleus</keyword>
<keyword evidence="7" id="KW-0508">mRNA splicing</keyword>
<evidence type="ECO:0000256" key="4">
    <source>
        <dbReference type="ARBA" id="ARBA00022728"/>
    </source>
</evidence>
<dbReference type="InterPro" id="IPR031781">
    <property type="entry name" value="SF3A2_dom"/>
</dbReference>
<dbReference type="EMBL" id="LT598456">
    <property type="protein sequence ID" value="SCU80513.1"/>
    <property type="molecule type" value="Genomic_DNA"/>
</dbReference>
<evidence type="ECO:0000259" key="10">
    <source>
        <dbReference type="SMART" id="SM00451"/>
    </source>
</evidence>
<evidence type="ECO:0000256" key="6">
    <source>
        <dbReference type="ARBA" id="ARBA00022833"/>
    </source>
</evidence>
<comment type="similarity">
    <text evidence="1">Belongs to the SF3A2 family.</text>
</comment>
<evidence type="ECO:0000256" key="3">
    <source>
        <dbReference type="ARBA" id="ARBA00022723"/>
    </source>
</evidence>
<dbReference type="InterPro" id="IPR003604">
    <property type="entry name" value="Matrin/U1-like-C_Znf_C2H2"/>
</dbReference>